<feature type="non-terminal residue" evidence="3">
    <location>
        <position position="1"/>
    </location>
</feature>
<accession>A0A1B6FVP0</accession>
<dbReference type="AlphaFoldDB" id="A0A1B6FVP0"/>
<evidence type="ECO:0000259" key="2">
    <source>
        <dbReference type="Pfam" id="PF13843"/>
    </source>
</evidence>
<protein>
    <recommendedName>
        <fullName evidence="4">PiggyBac transposable element-derived protein domain-containing protein</fullName>
    </recommendedName>
</protein>
<gene>
    <name evidence="3" type="ORF">g.50553</name>
</gene>
<reference evidence="3" key="1">
    <citation type="submission" date="2015-11" db="EMBL/GenBank/DDBJ databases">
        <title>De novo transcriptome assembly of four potential Pierce s Disease insect vectors from Arizona vineyards.</title>
        <authorList>
            <person name="Tassone E.E."/>
        </authorList>
    </citation>
    <scope>NUCLEOTIDE SEQUENCE</scope>
</reference>
<dbReference type="Pfam" id="PF13843">
    <property type="entry name" value="DDE_Tnp_1_7"/>
    <property type="match status" value="1"/>
</dbReference>
<organism evidence="3">
    <name type="scientific">Cuerna arida</name>
    <dbReference type="NCBI Taxonomy" id="1464854"/>
    <lineage>
        <taxon>Eukaryota</taxon>
        <taxon>Metazoa</taxon>
        <taxon>Ecdysozoa</taxon>
        <taxon>Arthropoda</taxon>
        <taxon>Hexapoda</taxon>
        <taxon>Insecta</taxon>
        <taxon>Pterygota</taxon>
        <taxon>Neoptera</taxon>
        <taxon>Paraneoptera</taxon>
        <taxon>Hemiptera</taxon>
        <taxon>Auchenorrhyncha</taxon>
        <taxon>Membracoidea</taxon>
        <taxon>Cicadellidae</taxon>
        <taxon>Cicadellinae</taxon>
        <taxon>Proconiini</taxon>
        <taxon>Cuerna</taxon>
    </lineage>
</organism>
<sequence>LPKKLAPLDVGKTDVHCTENMMYLRWQDKREVRMLSTMHTSDMIGIGKANWETGEEMKKPLSVVDYNKNMGAIDIGDMQLSFNCSARKSIKWYKKLFFHFLDVTVRNSYILHNEVQTRNRNMQLSDFRRELVRQILEHHCVMKIKVQGGRPSKGEIPLRLTQRHFLTPIPPTEKKLKPRRYCHVCSNSKLRPQKRKDTQYMCAECSVPLCVYPCMKDFHTLQQF</sequence>
<feature type="domain" description="PiggyBac transposable element-derived protein" evidence="2">
    <location>
        <begin position="7"/>
        <end position="109"/>
    </location>
</feature>
<evidence type="ECO:0008006" key="4">
    <source>
        <dbReference type="Google" id="ProtNLM"/>
    </source>
</evidence>
<dbReference type="PANTHER" id="PTHR46599">
    <property type="entry name" value="PIGGYBAC TRANSPOSABLE ELEMENT-DERIVED PROTEIN 4"/>
    <property type="match status" value="1"/>
</dbReference>
<dbReference type="PANTHER" id="PTHR46599:SF3">
    <property type="entry name" value="PIGGYBAC TRANSPOSABLE ELEMENT-DERIVED PROTEIN 4"/>
    <property type="match status" value="1"/>
</dbReference>
<dbReference type="EMBL" id="GECZ01015504">
    <property type="protein sequence ID" value="JAS54265.1"/>
    <property type="molecule type" value="Transcribed_RNA"/>
</dbReference>
<proteinExistence type="predicted"/>
<dbReference type="Pfam" id="PF13842">
    <property type="entry name" value="zf-Tnp_2"/>
    <property type="match status" value="1"/>
</dbReference>
<dbReference type="InterPro" id="IPR029526">
    <property type="entry name" value="PGBD"/>
</dbReference>
<dbReference type="InterPro" id="IPR032718">
    <property type="entry name" value="PGBD4_Znf_C"/>
</dbReference>
<evidence type="ECO:0000313" key="3">
    <source>
        <dbReference type="EMBL" id="JAS54265.1"/>
    </source>
</evidence>
<feature type="domain" description="PiggyBac transposable element-derived protein 4 C-terminal zinc-finger" evidence="1">
    <location>
        <begin position="174"/>
        <end position="219"/>
    </location>
</feature>
<name>A0A1B6FVP0_9HEMI</name>
<evidence type="ECO:0000259" key="1">
    <source>
        <dbReference type="Pfam" id="PF13842"/>
    </source>
</evidence>